<reference evidence="2 3" key="1">
    <citation type="submission" date="2014-07" db="EMBL/GenBank/DDBJ databases">
        <title>Draft Genome Sequence of Gephyronic Acid Producer, Cystobacter violaceus Strain Cb vi76.</title>
        <authorList>
            <person name="Stevens D.C."/>
            <person name="Young J."/>
            <person name="Carmichael R."/>
            <person name="Tan J."/>
            <person name="Taylor R.E."/>
        </authorList>
    </citation>
    <scope>NUCLEOTIDE SEQUENCE [LARGE SCALE GENOMIC DNA]</scope>
    <source>
        <strain evidence="2 3">Cb vi76</strain>
    </source>
</reference>
<dbReference type="EMBL" id="JPMI01000329">
    <property type="protein sequence ID" value="KFA87821.1"/>
    <property type="molecule type" value="Genomic_DNA"/>
</dbReference>
<dbReference type="InterPro" id="IPR012924">
    <property type="entry name" value="TfuA_core"/>
</dbReference>
<dbReference type="AlphaFoldDB" id="A0A084SH86"/>
<dbReference type="Proteomes" id="UP000028547">
    <property type="component" value="Unassembled WGS sequence"/>
</dbReference>
<feature type="domain" description="TfuA-like core" evidence="1">
    <location>
        <begin position="48"/>
        <end position="167"/>
    </location>
</feature>
<proteinExistence type="predicted"/>
<gene>
    <name evidence="2" type="ORF">Q664_45420</name>
</gene>
<protein>
    <recommendedName>
        <fullName evidence="1">TfuA-like core domain-containing protein</fullName>
    </recommendedName>
</protein>
<dbReference type="RefSeq" id="WP_043410972.1">
    <property type="nucleotide sequence ID" value="NZ_JPMI01000329.1"/>
</dbReference>
<dbReference type="Pfam" id="PF07812">
    <property type="entry name" value="TfuA"/>
    <property type="match status" value="1"/>
</dbReference>
<accession>A0A084SH86</accession>
<sequence length="251" mass="27267">MKVIIFAGPTLSGVDHERELEALYLPPAAQGDLYRAALDKPVAIGLIDGYFERVPSVSHKEILWAMTQGVHVFGAASMGALRAAELAAFGMEGVGDIYEAFASGALEDDDEVAVVHAGAEEGYRPLSEAMVNIRATLQAAERAGVLGQETRHTLEQLAKGLFHADRSWPALLKRGQEAGLDTAGLEACRRFVAGSRVDQKRLDGLRLLHTLRAKLEAGLPPKQTLYPFSHTDSWEHIRRKAEAPRPPRAEG</sequence>
<evidence type="ECO:0000313" key="2">
    <source>
        <dbReference type="EMBL" id="KFA87821.1"/>
    </source>
</evidence>
<comment type="caution">
    <text evidence="2">The sequence shown here is derived from an EMBL/GenBank/DDBJ whole genome shotgun (WGS) entry which is preliminary data.</text>
</comment>
<name>A0A084SH86_9BACT</name>
<organism evidence="2 3">
    <name type="scientific">Archangium violaceum Cb vi76</name>
    <dbReference type="NCBI Taxonomy" id="1406225"/>
    <lineage>
        <taxon>Bacteria</taxon>
        <taxon>Pseudomonadati</taxon>
        <taxon>Myxococcota</taxon>
        <taxon>Myxococcia</taxon>
        <taxon>Myxococcales</taxon>
        <taxon>Cystobacterineae</taxon>
        <taxon>Archangiaceae</taxon>
        <taxon>Archangium</taxon>
    </lineage>
</organism>
<evidence type="ECO:0000259" key="1">
    <source>
        <dbReference type="Pfam" id="PF07812"/>
    </source>
</evidence>
<evidence type="ECO:0000313" key="3">
    <source>
        <dbReference type="Proteomes" id="UP000028547"/>
    </source>
</evidence>